<evidence type="ECO:0000256" key="1">
    <source>
        <dbReference type="ARBA" id="ARBA00022531"/>
    </source>
</evidence>
<name>I0Z1H5_COCSC</name>
<dbReference type="AlphaFoldDB" id="I0Z1H5"/>
<dbReference type="SUPFAM" id="SSF158615">
    <property type="entry name" value="RbcX-like"/>
    <property type="match status" value="1"/>
</dbReference>
<dbReference type="eggNOG" id="ENOG502RZSC">
    <property type="taxonomic scope" value="Eukaryota"/>
</dbReference>
<reference evidence="4 5" key="1">
    <citation type="journal article" date="2012" name="Genome Biol.">
        <title>The genome of the polar eukaryotic microalga coccomyxa subellipsoidea reveals traits of cold adaptation.</title>
        <authorList>
            <person name="Blanc G."/>
            <person name="Agarkova I."/>
            <person name="Grimwood J."/>
            <person name="Kuo A."/>
            <person name="Brueggeman A."/>
            <person name="Dunigan D."/>
            <person name="Gurnon J."/>
            <person name="Ladunga I."/>
            <person name="Lindquist E."/>
            <person name="Lucas S."/>
            <person name="Pangilinan J."/>
            <person name="Proschold T."/>
            <person name="Salamov A."/>
            <person name="Schmutz J."/>
            <person name="Weeks D."/>
            <person name="Yamada T."/>
            <person name="Claverie J.M."/>
            <person name="Grigoriev I."/>
            <person name="Van Etten J."/>
            <person name="Lomsadze A."/>
            <person name="Borodovsky M."/>
        </authorList>
    </citation>
    <scope>NUCLEOTIDE SEQUENCE [LARGE SCALE GENOMIC DNA]</scope>
    <source>
        <strain evidence="4 5">C-169</strain>
    </source>
</reference>
<dbReference type="PANTHER" id="PTHR33791">
    <property type="entry name" value="CHAPERONIN-LIKE RBCX PROTEIN 1, CHLOROPLASTIC"/>
    <property type="match status" value="1"/>
</dbReference>
<dbReference type="InterPro" id="IPR003435">
    <property type="entry name" value="Chaperonin_RcbX"/>
</dbReference>
<evidence type="ECO:0000313" key="4">
    <source>
        <dbReference type="EMBL" id="EIE24494.1"/>
    </source>
</evidence>
<organism evidence="4 5">
    <name type="scientific">Coccomyxa subellipsoidea (strain C-169)</name>
    <name type="common">Green microalga</name>
    <dbReference type="NCBI Taxonomy" id="574566"/>
    <lineage>
        <taxon>Eukaryota</taxon>
        <taxon>Viridiplantae</taxon>
        <taxon>Chlorophyta</taxon>
        <taxon>core chlorophytes</taxon>
        <taxon>Trebouxiophyceae</taxon>
        <taxon>Trebouxiophyceae incertae sedis</taxon>
        <taxon>Coccomyxaceae</taxon>
        <taxon>Coccomyxa</taxon>
        <taxon>Coccomyxa subellipsoidea</taxon>
    </lineage>
</organism>
<dbReference type="GeneID" id="17042496"/>
<accession>I0Z1H5</accession>
<dbReference type="OrthoDB" id="513226at2759"/>
<dbReference type="Pfam" id="PF02341">
    <property type="entry name" value="RbcX"/>
    <property type="match status" value="1"/>
</dbReference>
<dbReference type="GO" id="GO:0015979">
    <property type="term" value="P:photosynthesis"/>
    <property type="evidence" value="ECO:0007669"/>
    <property type="project" value="UniProtKB-KW"/>
</dbReference>
<keyword evidence="2" id="KW-0143">Chaperone</keyword>
<keyword evidence="1" id="KW-0602">Photosynthesis</keyword>
<dbReference type="InterPro" id="IPR038052">
    <property type="entry name" value="Chaperonin_RbcX_sf"/>
</dbReference>
<dbReference type="GO" id="GO:0044183">
    <property type="term" value="F:protein folding chaperone"/>
    <property type="evidence" value="ECO:0007669"/>
    <property type="project" value="InterPro"/>
</dbReference>
<protein>
    <submittedName>
        <fullName evidence="4">Uncharacterized protein</fullName>
    </submittedName>
</protein>
<evidence type="ECO:0000313" key="5">
    <source>
        <dbReference type="Proteomes" id="UP000007264"/>
    </source>
</evidence>
<keyword evidence="5" id="KW-1185">Reference proteome</keyword>
<sequence>MFVPSDSFGGRSPERKASDLLRTLFTFCAAKIVLAQLEGSGRGGLGSYNTGAYEDLSNFLQEHPMRDGDAWLELLLKKNEMLALRVLEVRKAYCEEDFEWDMCRQVAAKDMHEANVRLLRSRAEEAFLRSNSNNPVPPPAESGDSHS</sequence>
<dbReference type="PANTHER" id="PTHR33791:SF1">
    <property type="entry name" value="RUBISCO CHAPERONE RBCX"/>
    <property type="match status" value="1"/>
</dbReference>
<keyword evidence="3" id="KW-0120">Carbon dioxide fixation</keyword>
<evidence type="ECO:0000256" key="2">
    <source>
        <dbReference type="ARBA" id="ARBA00023186"/>
    </source>
</evidence>
<gene>
    <name evidence="4" type="ORF">COCSUDRAFT_61923</name>
</gene>
<dbReference type="KEGG" id="csl:COCSUDRAFT_61923"/>
<dbReference type="GO" id="GO:0015977">
    <property type="term" value="P:carbon fixation"/>
    <property type="evidence" value="ECO:0007669"/>
    <property type="project" value="UniProtKB-KW"/>
</dbReference>
<dbReference type="RefSeq" id="XP_005649038.1">
    <property type="nucleotide sequence ID" value="XM_005648981.1"/>
</dbReference>
<dbReference type="EMBL" id="AGSI01000005">
    <property type="protein sequence ID" value="EIE24494.1"/>
    <property type="molecule type" value="Genomic_DNA"/>
</dbReference>
<dbReference type="Gene3D" id="1.10.1200.210">
    <property type="entry name" value="Chaperonin-like RbcX"/>
    <property type="match status" value="1"/>
</dbReference>
<dbReference type="GO" id="GO:0110102">
    <property type="term" value="P:ribulose bisphosphate carboxylase complex assembly"/>
    <property type="evidence" value="ECO:0007669"/>
    <property type="project" value="InterPro"/>
</dbReference>
<dbReference type="Proteomes" id="UP000007264">
    <property type="component" value="Unassembled WGS sequence"/>
</dbReference>
<evidence type="ECO:0000256" key="3">
    <source>
        <dbReference type="ARBA" id="ARBA00023300"/>
    </source>
</evidence>
<proteinExistence type="predicted"/>
<comment type="caution">
    <text evidence="4">The sequence shown here is derived from an EMBL/GenBank/DDBJ whole genome shotgun (WGS) entry which is preliminary data.</text>
</comment>